<sequence>MTAHAITIDAKSNSPILILKERGGERALPIWIGLLEATAIATEMEKIEFARPMTHDLALNLLAALGARITRIVVNDLRDNTYYALITLEKDGEVLEVDARPSDAVALALRAGAEIFVEEAVLAKSVPSREGTEASADSDKADKWLEILEGLDPEAFKYKM</sequence>
<comment type="caution">
    <text evidence="2">The sequence shown here is derived from an EMBL/GenBank/DDBJ whole genome shotgun (WGS) entry which is preliminary data.</text>
</comment>
<evidence type="ECO:0000313" key="2">
    <source>
        <dbReference type="EMBL" id="NDY42128.1"/>
    </source>
</evidence>
<proteinExistence type="predicted"/>
<dbReference type="Gene3D" id="3.10.690.10">
    <property type="entry name" value="Bifunctional nuclease domain"/>
    <property type="match status" value="1"/>
</dbReference>
<dbReference type="Proteomes" id="UP000469346">
    <property type="component" value="Unassembled WGS sequence"/>
</dbReference>
<dbReference type="AlphaFoldDB" id="A0A6N9TM57"/>
<gene>
    <name evidence="2" type="ORF">G3N55_04620</name>
</gene>
<dbReference type="PANTHER" id="PTHR15160">
    <property type="entry name" value="VON HIPPEL-LINDAU PROTEIN"/>
    <property type="match status" value="1"/>
</dbReference>
<dbReference type="GO" id="GO:0004518">
    <property type="term" value="F:nuclease activity"/>
    <property type="evidence" value="ECO:0007669"/>
    <property type="project" value="InterPro"/>
</dbReference>
<evidence type="ECO:0000259" key="1">
    <source>
        <dbReference type="PROSITE" id="PS51658"/>
    </source>
</evidence>
<protein>
    <submittedName>
        <fullName evidence="2">Bifunctional nuclease family protein</fullName>
    </submittedName>
</protein>
<name>A0A6N9TM57_DISTH</name>
<dbReference type="Pfam" id="PF02577">
    <property type="entry name" value="BFN_dom"/>
    <property type="match status" value="1"/>
</dbReference>
<keyword evidence="3" id="KW-1185">Reference proteome</keyword>
<dbReference type="InterPro" id="IPR036104">
    <property type="entry name" value="BFN_sf"/>
</dbReference>
<feature type="domain" description="BFN" evidence="1">
    <location>
        <begin position="1"/>
        <end position="129"/>
    </location>
</feature>
<dbReference type="PANTHER" id="PTHR15160:SF1">
    <property type="entry name" value="VON HIPPEL-LINDAU DISEASE TUMOR SUPPRESSOR"/>
    <property type="match status" value="1"/>
</dbReference>
<dbReference type="SUPFAM" id="SSF103256">
    <property type="entry name" value="Hypothetical protein TM0160"/>
    <property type="match status" value="1"/>
</dbReference>
<evidence type="ECO:0000313" key="3">
    <source>
        <dbReference type="Proteomes" id="UP000469346"/>
    </source>
</evidence>
<reference evidence="2 3" key="1">
    <citation type="submission" date="2020-02" db="EMBL/GenBank/DDBJ databases">
        <title>Comparative genomics of sulfur disproportionating microorganisms.</title>
        <authorList>
            <person name="Ward L.M."/>
            <person name="Bertran E."/>
            <person name="Johnston D.T."/>
        </authorList>
    </citation>
    <scope>NUCLEOTIDE SEQUENCE [LARGE SCALE GENOMIC DNA]</scope>
    <source>
        <strain evidence="2 3">DSM 100025</strain>
    </source>
</reference>
<organism evidence="2 3">
    <name type="scientific">Dissulfurirhabdus thermomarina</name>
    <dbReference type="NCBI Taxonomy" id="1765737"/>
    <lineage>
        <taxon>Bacteria</taxon>
        <taxon>Deltaproteobacteria</taxon>
        <taxon>Dissulfurirhabdaceae</taxon>
        <taxon>Dissulfurirhabdus</taxon>
    </lineage>
</organism>
<accession>A0A6N9TM57</accession>
<dbReference type="EMBL" id="JAAGRR010000036">
    <property type="protein sequence ID" value="NDY42128.1"/>
    <property type="molecule type" value="Genomic_DNA"/>
</dbReference>
<dbReference type="InterPro" id="IPR003729">
    <property type="entry name" value="Bi_nuclease_dom"/>
</dbReference>
<dbReference type="PROSITE" id="PS51658">
    <property type="entry name" value="BFN"/>
    <property type="match status" value="1"/>
</dbReference>